<comment type="caution">
    <text evidence="5">The sequence shown here is derived from an EMBL/GenBank/DDBJ whole genome shotgun (WGS) entry which is preliminary data.</text>
</comment>
<dbReference type="Gene3D" id="3.40.50.720">
    <property type="entry name" value="NAD(P)-binding Rossmann-like Domain"/>
    <property type="match status" value="2"/>
</dbReference>
<name>A0A2N3L8C8_9PROT</name>
<dbReference type="SUPFAM" id="SSF51735">
    <property type="entry name" value="NAD(P)-binding Rossmann-fold domains"/>
    <property type="match status" value="1"/>
</dbReference>
<feature type="transmembrane region" description="Helical" evidence="3">
    <location>
        <begin position="43"/>
        <end position="67"/>
    </location>
</feature>
<dbReference type="AlphaFoldDB" id="A0A2N3L8C8"/>
<dbReference type="RefSeq" id="WP_101301636.1">
    <property type="nucleotide sequence ID" value="NZ_NXGX01000003.1"/>
</dbReference>
<dbReference type="Pfam" id="PF02719">
    <property type="entry name" value="Polysacc_synt_2"/>
    <property type="match status" value="1"/>
</dbReference>
<keyword evidence="6" id="KW-1185">Reference proteome</keyword>
<protein>
    <submittedName>
        <fullName evidence="5">Nucleotide sugar dehydratase</fullName>
    </submittedName>
</protein>
<evidence type="ECO:0000259" key="4">
    <source>
        <dbReference type="Pfam" id="PF02719"/>
    </source>
</evidence>
<feature type="transmembrane region" description="Helical" evidence="3">
    <location>
        <begin position="109"/>
        <end position="126"/>
    </location>
</feature>
<proteinExistence type="inferred from homology"/>
<dbReference type="Pfam" id="PF13727">
    <property type="entry name" value="CoA_binding_3"/>
    <property type="match status" value="1"/>
</dbReference>
<gene>
    <name evidence="5" type="ORF">COO92_09610</name>
</gene>
<sequence length="663" mass="72725">MSRILQRSHIAFGHDIVMAALSFPLALYLRVGEGVQFYAFDNILFSAGVFTLIAAASFWFFGLYRGIWRYASLNDLTRIAKAVSVAVAALFVILFLTTRLDWIPRSAPLIQWFLLMALLGGSRLAYRIAKDKSTARALVRQGTRRLSVLLIGAGDEAEAFIRETQRSADTPFKVIGIVALTESRVGRNMHNIDVLATVDQLEETIQKLEKSRHGVPRRLVLTGDALRHPDNAKWLEIADRYGMTFARLPKLGDLREGLADPLQIRPVAIEDLLGRPQARLDRDRVRDMIGGRRVLVTGAGGSIGSELVRQIASYGPASLTLVDAGEYNLYAIDMEMAEKYPDLPRESVLGDVRDRTRIDTVFDDVKPEIVFHAAAYKHVPLVEHNPNEGILTNTLGTRNVAEACRAANVATMVLISTDKAVNPANVMGASKRLAECYCQALETLPDDQRSITRFVTVRFGNVLGSTGSVVPLFKRQLEAGGPLTVTHEGITRYFMTIAEAVELVLQSAELGRRGVTEGGKIFVLDMGRPVKIVDLARQMILLSGLQPGKDVEIKVTGLRPGEKLYEELFHDSEPPEPTETDGVMLAAPRVVDYDLIKQVFEALETSATSRDTHATLALISQLVPEFQPPEIGVKSIFADNAKAVTGPSAEDGSDLDQAAGRSA</sequence>
<feature type="transmembrane region" description="Helical" evidence="3">
    <location>
        <begin position="12"/>
        <end position="31"/>
    </location>
</feature>
<accession>A0A2N3L8C8</accession>
<dbReference type="InterPro" id="IPR051203">
    <property type="entry name" value="Polysaccharide_Synthase-Rel"/>
</dbReference>
<dbReference type="EMBL" id="NXGX01000003">
    <property type="protein sequence ID" value="PKR59075.1"/>
    <property type="molecule type" value="Genomic_DNA"/>
</dbReference>
<keyword evidence="3" id="KW-0812">Transmembrane</keyword>
<keyword evidence="3" id="KW-1133">Transmembrane helix</keyword>
<evidence type="ECO:0000256" key="1">
    <source>
        <dbReference type="ARBA" id="ARBA00007430"/>
    </source>
</evidence>
<evidence type="ECO:0000256" key="2">
    <source>
        <dbReference type="SAM" id="MobiDB-lite"/>
    </source>
</evidence>
<dbReference type="Proteomes" id="UP000233332">
    <property type="component" value="Unassembled WGS sequence"/>
</dbReference>
<organism evidence="5 6">
    <name type="scientific">Thalassospira lohafexi</name>
    <dbReference type="NCBI Taxonomy" id="744227"/>
    <lineage>
        <taxon>Bacteria</taxon>
        <taxon>Pseudomonadati</taxon>
        <taxon>Pseudomonadota</taxon>
        <taxon>Alphaproteobacteria</taxon>
        <taxon>Rhodospirillales</taxon>
        <taxon>Thalassospiraceae</taxon>
        <taxon>Thalassospira</taxon>
    </lineage>
</organism>
<evidence type="ECO:0000313" key="6">
    <source>
        <dbReference type="Proteomes" id="UP000233332"/>
    </source>
</evidence>
<dbReference type="CDD" id="cd05237">
    <property type="entry name" value="UDP_invert_4-6DH_SDR_e"/>
    <property type="match status" value="1"/>
</dbReference>
<feature type="transmembrane region" description="Helical" evidence="3">
    <location>
        <begin position="79"/>
        <end position="97"/>
    </location>
</feature>
<feature type="region of interest" description="Disordered" evidence="2">
    <location>
        <begin position="644"/>
        <end position="663"/>
    </location>
</feature>
<keyword evidence="3" id="KW-0472">Membrane</keyword>
<feature type="domain" description="Polysaccharide biosynthesis protein CapD-like" evidence="4">
    <location>
        <begin position="294"/>
        <end position="586"/>
    </location>
</feature>
<dbReference type="InterPro" id="IPR036291">
    <property type="entry name" value="NAD(P)-bd_dom_sf"/>
</dbReference>
<reference evidence="5 6" key="1">
    <citation type="submission" date="2017-09" db="EMBL/GenBank/DDBJ databases">
        <title>Biodiversity and function of Thalassospira species in the particle-attached aromatic-hydrocarbon-degrading consortia from the surface seawater of the China South Sea.</title>
        <authorList>
            <person name="Dong C."/>
            <person name="Lai Q."/>
            <person name="Shao Z."/>
        </authorList>
    </citation>
    <scope>NUCLEOTIDE SEQUENCE [LARGE SCALE GENOMIC DNA]</scope>
    <source>
        <strain evidence="5 6">139Z-12</strain>
    </source>
</reference>
<dbReference type="InterPro" id="IPR003869">
    <property type="entry name" value="Polysac_CapD-like"/>
</dbReference>
<dbReference type="PANTHER" id="PTHR43318">
    <property type="entry name" value="UDP-N-ACETYLGLUCOSAMINE 4,6-DEHYDRATASE"/>
    <property type="match status" value="1"/>
</dbReference>
<evidence type="ECO:0000256" key="3">
    <source>
        <dbReference type="SAM" id="Phobius"/>
    </source>
</evidence>
<evidence type="ECO:0000313" key="5">
    <source>
        <dbReference type="EMBL" id="PKR59075.1"/>
    </source>
</evidence>
<dbReference type="PANTHER" id="PTHR43318:SF1">
    <property type="entry name" value="POLYSACCHARIDE BIOSYNTHESIS PROTEIN EPSC-RELATED"/>
    <property type="match status" value="1"/>
</dbReference>
<comment type="similarity">
    <text evidence="1">Belongs to the polysaccharide synthase family.</text>
</comment>